<feature type="chain" id="PRO_5043886917" description="Male reproductive-related protein Mar-Mrr" evidence="2">
    <location>
        <begin position="23"/>
        <end position="87"/>
    </location>
</feature>
<protein>
    <recommendedName>
        <fullName evidence="5">Male reproductive-related protein Mar-Mrr</fullName>
    </recommendedName>
</protein>
<evidence type="ECO:0000313" key="4">
    <source>
        <dbReference type="Proteomes" id="UP001497623"/>
    </source>
</evidence>
<evidence type="ECO:0000313" key="3">
    <source>
        <dbReference type="EMBL" id="CAL4124604.1"/>
    </source>
</evidence>
<evidence type="ECO:0000256" key="1">
    <source>
        <dbReference type="SAM" id="MobiDB-lite"/>
    </source>
</evidence>
<dbReference type="AlphaFoldDB" id="A0AAV2RJ07"/>
<accession>A0AAV2RJ07</accession>
<name>A0AAV2RJ07_MEGNR</name>
<sequence>MAAYTKSLAACLLMAVVSYASGQGYDLPDPSYGAPDQRGSASQLSNSYSAPGSLRGEDEVDPIAELAANIPGGGVPGEDYPILASVP</sequence>
<keyword evidence="4" id="KW-1185">Reference proteome</keyword>
<proteinExistence type="predicted"/>
<evidence type="ECO:0008006" key="5">
    <source>
        <dbReference type="Google" id="ProtNLM"/>
    </source>
</evidence>
<feature type="non-terminal residue" evidence="3">
    <location>
        <position position="87"/>
    </location>
</feature>
<feature type="compositionally biased region" description="Polar residues" evidence="1">
    <location>
        <begin position="39"/>
        <end position="50"/>
    </location>
</feature>
<feature type="signal peptide" evidence="2">
    <location>
        <begin position="1"/>
        <end position="22"/>
    </location>
</feature>
<organism evidence="3 4">
    <name type="scientific">Meganyctiphanes norvegica</name>
    <name type="common">Northern krill</name>
    <name type="synonym">Thysanopoda norvegica</name>
    <dbReference type="NCBI Taxonomy" id="48144"/>
    <lineage>
        <taxon>Eukaryota</taxon>
        <taxon>Metazoa</taxon>
        <taxon>Ecdysozoa</taxon>
        <taxon>Arthropoda</taxon>
        <taxon>Crustacea</taxon>
        <taxon>Multicrustacea</taxon>
        <taxon>Malacostraca</taxon>
        <taxon>Eumalacostraca</taxon>
        <taxon>Eucarida</taxon>
        <taxon>Euphausiacea</taxon>
        <taxon>Euphausiidae</taxon>
        <taxon>Meganyctiphanes</taxon>
    </lineage>
</organism>
<evidence type="ECO:0000256" key="2">
    <source>
        <dbReference type="SAM" id="SignalP"/>
    </source>
</evidence>
<feature type="region of interest" description="Disordered" evidence="1">
    <location>
        <begin position="27"/>
        <end position="87"/>
    </location>
</feature>
<reference evidence="3 4" key="1">
    <citation type="submission" date="2024-05" db="EMBL/GenBank/DDBJ databases">
        <authorList>
            <person name="Wallberg A."/>
        </authorList>
    </citation>
    <scope>NUCLEOTIDE SEQUENCE [LARGE SCALE GENOMIC DNA]</scope>
</reference>
<dbReference type="EMBL" id="CAXKWB010022775">
    <property type="protein sequence ID" value="CAL4124604.1"/>
    <property type="molecule type" value="Genomic_DNA"/>
</dbReference>
<gene>
    <name evidence="3" type="ORF">MNOR_LOCUS24641</name>
</gene>
<dbReference type="Proteomes" id="UP001497623">
    <property type="component" value="Unassembled WGS sequence"/>
</dbReference>
<comment type="caution">
    <text evidence="3">The sequence shown here is derived from an EMBL/GenBank/DDBJ whole genome shotgun (WGS) entry which is preliminary data.</text>
</comment>
<keyword evidence="2" id="KW-0732">Signal</keyword>